<protein>
    <submittedName>
        <fullName evidence="2">RimJ/RimL family protein N-acetyltransferase</fullName>
    </submittedName>
</protein>
<dbReference type="Gene3D" id="3.40.630.30">
    <property type="match status" value="1"/>
</dbReference>
<sequence length="297" mass="33076">MSDLIVRPLAAGEEALFDSLPDPGLVGYAPLGITYATGDYRLEWTWIALRDGVVVARAVWWGGPDDTEPKALDWFDFTDADAAVHLLRTAPLSAEYSLILPPKWRDDPAVHAAATARLDAATAAGMTYLVERYTYTWTPDCGLPERSTRLEFRPEPDDDVIFTLFRRVNATSVDAHARRVIEEKGLDASAQDDLDYLLWMPSPREWWRLAYTPDGELVGLAAPCYHYSAHCIGYIAVLPEQRGHGYSYDLLAEATHMLAAEGAQKIVASTDVPNVRMARTFARAGYPVTRHRIDLLP</sequence>
<dbReference type="PROSITE" id="PS51186">
    <property type="entry name" value="GNAT"/>
    <property type="match status" value="1"/>
</dbReference>
<evidence type="ECO:0000313" key="3">
    <source>
        <dbReference type="Proteomes" id="UP000256269"/>
    </source>
</evidence>
<dbReference type="CDD" id="cd04301">
    <property type="entry name" value="NAT_SF"/>
    <property type="match status" value="1"/>
</dbReference>
<keyword evidence="2" id="KW-0808">Transferase</keyword>
<dbReference type="Proteomes" id="UP000256269">
    <property type="component" value="Unassembled WGS sequence"/>
</dbReference>
<name>A0A3E0GZ68_9PSEU</name>
<dbReference type="EMBL" id="QUNO01000018">
    <property type="protein sequence ID" value="REH35242.1"/>
    <property type="molecule type" value="Genomic_DNA"/>
</dbReference>
<dbReference type="SUPFAM" id="SSF55729">
    <property type="entry name" value="Acyl-CoA N-acyltransferases (Nat)"/>
    <property type="match status" value="1"/>
</dbReference>
<dbReference type="InterPro" id="IPR000182">
    <property type="entry name" value="GNAT_dom"/>
</dbReference>
<keyword evidence="3" id="KW-1185">Reference proteome</keyword>
<reference evidence="2 3" key="1">
    <citation type="submission" date="2018-08" db="EMBL/GenBank/DDBJ databases">
        <title>Genomic Encyclopedia of Archaeal and Bacterial Type Strains, Phase II (KMG-II): from individual species to whole genera.</title>
        <authorList>
            <person name="Goeker M."/>
        </authorList>
    </citation>
    <scope>NUCLEOTIDE SEQUENCE [LARGE SCALE GENOMIC DNA]</scope>
    <source>
        <strain evidence="2 3">DSM 45791</strain>
    </source>
</reference>
<dbReference type="RefSeq" id="WP_116180004.1">
    <property type="nucleotide sequence ID" value="NZ_CP144375.1"/>
</dbReference>
<accession>A0A3E0GZ68</accession>
<evidence type="ECO:0000313" key="2">
    <source>
        <dbReference type="EMBL" id="REH35242.1"/>
    </source>
</evidence>
<dbReference type="AlphaFoldDB" id="A0A3E0GZ68"/>
<proteinExistence type="predicted"/>
<comment type="caution">
    <text evidence="2">The sequence shown here is derived from an EMBL/GenBank/DDBJ whole genome shotgun (WGS) entry which is preliminary data.</text>
</comment>
<dbReference type="OrthoDB" id="7942268at2"/>
<dbReference type="GO" id="GO:0016747">
    <property type="term" value="F:acyltransferase activity, transferring groups other than amino-acyl groups"/>
    <property type="evidence" value="ECO:0007669"/>
    <property type="project" value="InterPro"/>
</dbReference>
<evidence type="ECO:0000259" key="1">
    <source>
        <dbReference type="PROSITE" id="PS51186"/>
    </source>
</evidence>
<dbReference type="InterPro" id="IPR016181">
    <property type="entry name" value="Acyl_CoA_acyltransferase"/>
</dbReference>
<organism evidence="2 3">
    <name type="scientific">Kutzneria buriramensis</name>
    <dbReference type="NCBI Taxonomy" id="1045776"/>
    <lineage>
        <taxon>Bacteria</taxon>
        <taxon>Bacillati</taxon>
        <taxon>Actinomycetota</taxon>
        <taxon>Actinomycetes</taxon>
        <taxon>Pseudonocardiales</taxon>
        <taxon>Pseudonocardiaceae</taxon>
        <taxon>Kutzneria</taxon>
    </lineage>
</organism>
<feature type="domain" description="N-acetyltransferase" evidence="1">
    <location>
        <begin position="163"/>
        <end position="297"/>
    </location>
</feature>
<gene>
    <name evidence="2" type="ORF">BCF44_118102</name>
</gene>
<dbReference type="Pfam" id="PF00583">
    <property type="entry name" value="Acetyltransf_1"/>
    <property type="match status" value="1"/>
</dbReference>